<dbReference type="Proteomes" id="UP000243661">
    <property type="component" value="Unassembled WGS sequence"/>
</dbReference>
<organism evidence="3 4">
    <name type="scientific">Acinetobacter albensis</name>
    <dbReference type="NCBI Taxonomy" id="1673609"/>
    <lineage>
        <taxon>Bacteria</taxon>
        <taxon>Pseudomonadati</taxon>
        <taxon>Pseudomonadota</taxon>
        <taxon>Gammaproteobacteria</taxon>
        <taxon>Moraxellales</taxon>
        <taxon>Moraxellaceae</taxon>
        <taxon>Acinetobacter</taxon>
    </lineage>
</organism>
<evidence type="ECO:0000259" key="2">
    <source>
        <dbReference type="Pfam" id="PF02369"/>
    </source>
</evidence>
<comment type="similarity">
    <text evidence="1">Belongs to the intimin/invasin family.</text>
</comment>
<dbReference type="RefSeq" id="WP_092720847.1">
    <property type="nucleotide sequence ID" value="NZ_FMBK01000014.1"/>
</dbReference>
<dbReference type="InterPro" id="IPR003344">
    <property type="entry name" value="Big_1_dom"/>
</dbReference>
<dbReference type="OrthoDB" id="6662267at2"/>
<proteinExistence type="inferred from homology"/>
<feature type="domain" description="Big-1" evidence="2">
    <location>
        <begin position="381"/>
        <end position="455"/>
    </location>
</feature>
<protein>
    <submittedName>
        <fullName evidence="3">Ig-like domain (Group 1)</fullName>
    </submittedName>
</protein>
<dbReference type="Gene3D" id="2.60.40.10">
    <property type="entry name" value="Immunoglobulins"/>
    <property type="match status" value="2"/>
</dbReference>
<accession>A0A1C4GYL0</accession>
<dbReference type="PROSITE" id="PS51257">
    <property type="entry name" value="PROKAR_LIPOPROTEIN"/>
    <property type="match status" value="1"/>
</dbReference>
<dbReference type="EMBL" id="FMBK01000014">
    <property type="protein sequence ID" value="SCC72961.1"/>
    <property type="molecule type" value="Genomic_DNA"/>
</dbReference>
<name>A0A1C4GYL0_9GAMM</name>
<dbReference type="Pfam" id="PF02369">
    <property type="entry name" value="Big_1"/>
    <property type="match status" value="1"/>
</dbReference>
<dbReference type="InterPro" id="IPR013783">
    <property type="entry name" value="Ig-like_fold"/>
</dbReference>
<dbReference type="SUPFAM" id="SSF49373">
    <property type="entry name" value="Invasin/intimin cell-adhesion fragments"/>
    <property type="match status" value="1"/>
</dbReference>
<evidence type="ECO:0000256" key="1">
    <source>
        <dbReference type="ARBA" id="ARBA00010116"/>
    </source>
</evidence>
<evidence type="ECO:0000313" key="4">
    <source>
        <dbReference type="Proteomes" id="UP000243661"/>
    </source>
</evidence>
<gene>
    <name evidence="3" type="ORF">GA0116959_1141</name>
</gene>
<dbReference type="AlphaFoldDB" id="A0A1C4GYL0"/>
<evidence type="ECO:0000313" key="3">
    <source>
        <dbReference type="EMBL" id="SCC72961.1"/>
    </source>
</evidence>
<reference evidence="3 4" key="1">
    <citation type="submission" date="2016-08" db="EMBL/GenBank/DDBJ databases">
        <authorList>
            <person name="Seilhamer J.J."/>
        </authorList>
    </citation>
    <scope>NUCLEOTIDE SEQUENCE [LARGE SCALE GENOMIC DNA]</scope>
    <source>
        <strain evidence="3 4">ANC 4874</strain>
    </source>
</reference>
<dbReference type="InterPro" id="IPR008964">
    <property type="entry name" value="Invasin/intimin_cell_adhesion"/>
</dbReference>
<sequence length="677" mass="70770">MNNKIGLNCTVIALAVLLASCGGGGSEGYFNTDSGNNSSSGSTGSSNSSNTELLSIAQSKSSLNAGGQDTLTLTIRTLDKSGGVIPNANVKVEIKDAQITGASLSTSTNLVSNVSGITTTDISLVNSTLSQRINRTITVIISSGSAKQEIEIPVTGTSVAITSDVNLLEVGNNATVTLTAVDAVGNPLTGAAASLLDSTGNQVGSTIVTNVAGKAVFQVPYNTVFSQPNNKLELTGKITVSTGNQAVSNLLTTDLVTLIANVSNNVIETVSNLNPVGVGEIKPITVQINAASQAVLLGKSVDFDTTNGTVSPATATITNVRQENGQWMGNATTNLTGAIASIATVSAQFGSNVIYIAQKISAGTPATISLQSEASVLAPKANTKVIALVKDKNGSPVPGVSVKFTTLKDTSSNGSLSQPSAVTDSAGRATVIYTAGDAQTLGGGVEILASTGTAVAPQPVYSPNLLLTVATQSAFITVAQNHMVLKEANDNTNYYKEFTASVVDTAGNPIANKNISISLDLVSFYKGYFKWIRDYSYGQSADGLWSWFSSLRWSRDYMMYENSVAKRVTTFVECPSNEFPNPIAILGVNNSILGTNTTFTTDSQGKFDFKVRYGRNYSNWLRVNINASTTVSTKENLTALSFMPSVADVDVDDIDGKWRPDDISPYGSDYSTCNNYK</sequence>